<dbReference type="SUPFAM" id="SSF52402">
    <property type="entry name" value="Adenine nucleotide alpha hydrolases-like"/>
    <property type="match status" value="2"/>
</dbReference>
<dbReference type="Gene3D" id="3.40.50.12370">
    <property type="match status" value="1"/>
</dbReference>
<evidence type="ECO:0000259" key="2">
    <source>
        <dbReference type="Pfam" id="PF00582"/>
    </source>
</evidence>
<reference evidence="3 4" key="1">
    <citation type="submission" date="2019-02" db="EMBL/GenBank/DDBJ databases">
        <title>Deep-cultivation of Planctomycetes and their phenomic and genomic characterization uncovers novel biology.</title>
        <authorList>
            <person name="Wiegand S."/>
            <person name="Jogler M."/>
            <person name="Boedeker C."/>
            <person name="Pinto D."/>
            <person name="Vollmers J."/>
            <person name="Rivas-Marin E."/>
            <person name="Kohn T."/>
            <person name="Peeters S.H."/>
            <person name="Heuer A."/>
            <person name="Rast P."/>
            <person name="Oberbeckmann S."/>
            <person name="Bunk B."/>
            <person name="Jeske O."/>
            <person name="Meyerdierks A."/>
            <person name="Storesund J.E."/>
            <person name="Kallscheuer N."/>
            <person name="Luecker S."/>
            <person name="Lage O.M."/>
            <person name="Pohl T."/>
            <person name="Merkel B.J."/>
            <person name="Hornburger P."/>
            <person name="Mueller R.-W."/>
            <person name="Bruemmer F."/>
            <person name="Labrenz M."/>
            <person name="Spormann A.M."/>
            <person name="Op den Camp H."/>
            <person name="Overmann J."/>
            <person name="Amann R."/>
            <person name="Jetten M.S.M."/>
            <person name="Mascher T."/>
            <person name="Medema M.H."/>
            <person name="Devos D.P."/>
            <person name="Kaster A.-K."/>
            <person name="Ovreas L."/>
            <person name="Rohde M."/>
            <person name="Galperin M.Y."/>
            <person name="Jogler C."/>
        </authorList>
    </citation>
    <scope>NUCLEOTIDE SEQUENCE [LARGE SCALE GENOMIC DNA]</scope>
    <source>
        <strain evidence="3 4">ETA_A8</strain>
    </source>
</reference>
<dbReference type="InterPro" id="IPR006016">
    <property type="entry name" value="UspA"/>
</dbReference>
<sequence length="272" mass="29300">MIKRILVGLNGTQASDSAARQALLFAAEFSAQLIGVGVVDREQVCPHESVPLGAGEFKRERDTKLLQVAHDRIAALLQEFEQQSREAGVVVQTKKLEGEPADVLCMEAQCVDLLIVGKKHTREEEGDTSPATLQAILHQSPRPVLCVPAVADQRRPILIAYDGSLSANRAVQLFIASGLSNNRVVHLLTVGDHAAAIAEPCTQLLAAHGVHVEPHLAAAAPPAEVILELTARLDVGLLAMGAYGQSRFREFFFGSVTKTILKRATAPVFLYH</sequence>
<feature type="domain" description="UspA" evidence="2">
    <location>
        <begin position="203"/>
        <end position="271"/>
    </location>
</feature>
<name>A0A517YF94_9BACT</name>
<dbReference type="AlphaFoldDB" id="A0A517YF94"/>
<feature type="domain" description="UspA" evidence="2">
    <location>
        <begin position="1"/>
        <end position="148"/>
    </location>
</feature>
<protein>
    <submittedName>
        <fullName evidence="3">Universal stress protein family protein</fullName>
    </submittedName>
</protein>
<dbReference type="KEGG" id="aagg:ETAA8_40140"/>
<organism evidence="3 4">
    <name type="scientific">Anatilimnocola aggregata</name>
    <dbReference type="NCBI Taxonomy" id="2528021"/>
    <lineage>
        <taxon>Bacteria</taxon>
        <taxon>Pseudomonadati</taxon>
        <taxon>Planctomycetota</taxon>
        <taxon>Planctomycetia</taxon>
        <taxon>Pirellulales</taxon>
        <taxon>Pirellulaceae</taxon>
        <taxon>Anatilimnocola</taxon>
    </lineage>
</organism>
<proteinExistence type="inferred from homology"/>
<evidence type="ECO:0000256" key="1">
    <source>
        <dbReference type="ARBA" id="ARBA00008791"/>
    </source>
</evidence>
<gene>
    <name evidence="3" type="ORF">ETAA8_40140</name>
</gene>
<dbReference type="PRINTS" id="PR01438">
    <property type="entry name" value="UNVRSLSTRESS"/>
</dbReference>
<accession>A0A517YF94</accession>
<dbReference type="PANTHER" id="PTHR46268">
    <property type="entry name" value="STRESS RESPONSE PROTEIN NHAX"/>
    <property type="match status" value="1"/>
</dbReference>
<dbReference type="RefSeq" id="WP_145091954.1">
    <property type="nucleotide sequence ID" value="NZ_CP036274.1"/>
</dbReference>
<dbReference type="PANTHER" id="PTHR46268:SF6">
    <property type="entry name" value="UNIVERSAL STRESS PROTEIN UP12"/>
    <property type="match status" value="1"/>
</dbReference>
<dbReference type="Pfam" id="PF00582">
    <property type="entry name" value="Usp"/>
    <property type="match status" value="2"/>
</dbReference>
<dbReference type="InterPro" id="IPR006015">
    <property type="entry name" value="Universal_stress_UspA"/>
</dbReference>
<dbReference type="Proteomes" id="UP000315017">
    <property type="component" value="Chromosome"/>
</dbReference>
<comment type="similarity">
    <text evidence="1">Belongs to the universal stress protein A family.</text>
</comment>
<keyword evidence="4" id="KW-1185">Reference proteome</keyword>
<dbReference type="CDD" id="cd00293">
    <property type="entry name" value="USP-like"/>
    <property type="match status" value="2"/>
</dbReference>
<dbReference type="EMBL" id="CP036274">
    <property type="protein sequence ID" value="QDU28908.1"/>
    <property type="molecule type" value="Genomic_DNA"/>
</dbReference>
<dbReference type="OrthoDB" id="9804721at2"/>
<evidence type="ECO:0000313" key="4">
    <source>
        <dbReference type="Proteomes" id="UP000315017"/>
    </source>
</evidence>
<evidence type="ECO:0000313" key="3">
    <source>
        <dbReference type="EMBL" id="QDU28908.1"/>
    </source>
</evidence>